<dbReference type="PANTHER" id="PTHR30582">
    <property type="entry name" value="L,D-TRANSPEPTIDASE"/>
    <property type="match status" value="1"/>
</dbReference>
<dbReference type="GO" id="GO:0071555">
    <property type="term" value="P:cell wall organization"/>
    <property type="evidence" value="ECO:0007669"/>
    <property type="project" value="UniProtKB-UniRule"/>
</dbReference>
<sequence length="280" mass="29635">MTVFNHAASDKGVGYMRVLVHGVLAVVVVATTTTGGALGIETAGIRLPLGSIIESTQPTQGVPVGVAHPIVVTFKRPITNRAAAEMALDVTSTPAMSGKYEWLDNKVVQWVPDGFWPAHSTIKLTVAGQPMAVTTGPAVIGTAHVADHTFTVTIDGQTSPDMPAPHHLPHLGESGVLLATMGRPEYETPIGKYTVLAKDRNVLMDSSSVGIPVDHPDGYMTEVEFAVRISRRGLFVHSAPWAVESMGFENVSHGCIGLAPAGAEWYYNTVNVGDPVIVEP</sequence>
<dbReference type="Pfam" id="PF03734">
    <property type="entry name" value="YkuD"/>
    <property type="match status" value="1"/>
</dbReference>
<evidence type="ECO:0000256" key="1">
    <source>
        <dbReference type="ARBA" id="ARBA00004752"/>
    </source>
</evidence>
<protein>
    <recommendedName>
        <fullName evidence="8">L,D-TPase catalytic domain-containing protein</fullName>
    </recommendedName>
</protein>
<keyword evidence="3 7" id="KW-0133">Cell shape</keyword>
<dbReference type="Gene3D" id="2.60.40.3710">
    <property type="match status" value="1"/>
</dbReference>
<keyword evidence="5" id="KW-0012">Acyltransferase</keyword>
<dbReference type="InterPro" id="IPR005490">
    <property type="entry name" value="LD_TPept_cat_dom"/>
</dbReference>
<dbReference type="Pfam" id="PF17964">
    <property type="entry name" value="Big_10"/>
    <property type="match status" value="1"/>
</dbReference>
<dbReference type="CDD" id="cd13431">
    <property type="entry name" value="LDT_IgD_like_1"/>
    <property type="match status" value="1"/>
</dbReference>
<gene>
    <name evidence="9" type="ORF">EUA03_08685</name>
</gene>
<keyword evidence="6 7" id="KW-0961">Cell wall biogenesis/degradation</keyword>
<dbReference type="UniPathway" id="UPA00219"/>
<dbReference type="CDD" id="cd16913">
    <property type="entry name" value="YkuD_like"/>
    <property type="match status" value="1"/>
</dbReference>
<name>A0A4R5WKB2_MYCMU</name>
<evidence type="ECO:0000256" key="2">
    <source>
        <dbReference type="ARBA" id="ARBA00022679"/>
    </source>
</evidence>
<dbReference type="PANTHER" id="PTHR30582:SF2">
    <property type="entry name" value="L,D-TRANSPEPTIDASE YCIB-RELATED"/>
    <property type="match status" value="1"/>
</dbReference>
<keyword evidence="4 7" id="KW-0573">Peptidoglycan synthesis</keyword>
<feature type="active site" description="Nucleophile" evidence="7">
    <location>
        <position position="255"/>
    </location>
</feature>
<evidence type="ECO:0000313" key="9">
    <source>
        <dbReference type="EMBL" id="TDK91336.1"/>
    </source>
</evidence>
<feature type="domain" description="L,D-TPase catalytic" evidence="8">
    <location>
        <begin position="139"/>
        <end position="279"/>
    </location>
</feature>
<organism evidence="9 10">
    <name type="scientific">Mycolicibacterium mucogenicum</name>
    <name type="common">Mycobacterium mucogenicum</name>
    <dbReference type="NCBI Taxonomy" id="56689"/>
    <lineage>
        <taxon>Bacteria</taxon>
        <taxon>Bacillati</taxon>
        <taxon>Actinomycetota</taxon>
        <taxon>Actinomycetes</taxon>
        <taxon>Mycobacteriales</taxon>
        <taxon>Mycobacteriaceae</taxon>
        <taxon>Mycolicibacterium</taxon>
    </lineage>
</organism>
<dbReference type="GO" id="GO:0071972">
    <property type="term" value="F:peptidoglycan L,D-transpeptidase activity"/>
    <property type="evidence" value="ECO:0007669"/>
    <property type="project" value="TreeGrafter"/>
</dbReference>
<dbReference type="PROSITE" id="PS52029">
    <property type="entry name" value="LD_TPASE"/>
    <property type="match status" value="1"/>
</dbReference>
<dbReference type="Gene3D" id="2.40.440.10">
    <property type="entry name" value="L,D-transpeptidase catalytic domain-like"/>
    <property type="match status" value="1"/>
</dbReference>
<dbReference type="Proteomes" id="UP000294929">
    <property type="component" value="Unassembled WGS sequence"/>
</dbReference>
<dbReference type="GO" id="GO:0018104">
    <property type="term" value="P:peptidoglycan-protein cross-linking"/>
    <property type="evidence" value="ECO:0007669"/>
    <property type="project" value="TreeGrafter"/>
</dbReference>
<dbReference type="GO" id="GO:0005576">
    <property type="term" value="C:extracellular region"/>
    <property type="evidence" value="ECO:0007669"/>
    <property type="project" value="TreeGrafter"/>
</dbReference>
<dbReference type="EMBL" id="SDLO01000005">
    <property type="protein sequence ID" value="TDK91336.1"/>
    <property type="molecule type" value="Genomic_DNA"/>
</dbReference>
<comment type="caution">
    <text evidence="9">The sequence shown here is derived from an EMBL/GenBank/DDBJ whole genome shotgun (WGS) entry which is preliminary data.</text>
</comment>
<proteinExistence type="predicted"/>
<evidence type="ECO:0000256" key="5">
    <source>
        <dbReference type="ARBA" id="ARBA00023315"/>
    </source>
</evidence>
<comment type="pathway">
    <text evidence="1 7">Cell wall biogenesis; peptidoglycan biosynthesis.</text>
</comment>
<dbReference type="InterPro" id="IPR050979">
    <property type="entry name" value="LD-transpeptidase"/>
</dbReference>
<evidence type="ECO:0000256" key="7">
    <source>
        <dbReference type="PROSITE-ProRule" id="PRU01373"/>
    </source>
</evidence>
<evidence type="ECO:0000313" key="10">
    <source>
        <dbReference type="Proteomes" id="UP000294929"/>
    </source>
</evidence>
<dbReference type="InterPro" id="IPR041280">
    <property type="entry name" value="Big_10"/>
</dbReference>
<reference evidence="9 10" key="1">
    <citation type="submission" date="2019-01" db="EMBL/GenBank/DDBJ databases">
        <title>High-quality-draft genome sequences of five non-tuberculosis mycobacteriaceae isolated from a nosocomial environment.</title>
        <authorList>
            <person name="Tiago I."/>
            <person name="Alarico S."/>
            <person name="Pereira S.G."/>
            <person name="Coelho C."/>
            <person name="Maranha A."/>
            <person name="Empadinhas N."/>
        </authorList>
    </citation>
    <scope>NUCLEOTIDE SEQUENCE [LARGE SCALE GENOMIC DNA]</scope>
    <source>
        <strain evidence="9 10">24AIII</strain>
    </source>
</reference>
<feature type="active site" description="Proton donor/acceptor" evidence="7">
    <location>
        <position position="237"/>
    </location>
</feature>
<dbReference type="AlphaFoldDB" id="A0A4R5WKB2"/>
<dbReference type="GO" id="GO:0008360">
    <property type="term" value="P:regulation of cell shape"/>
    <property type="evidence" value="ECO:0007669"/>
    <property type="project" value="UniProtKB-UniRule"/>
</dbReference>
<dbReference type="SUPFAM" id="SSF141523">
    <property type="entry name" value="L,D-transpeptidase catalytic domain-like"/>
    <property type="match status" value="1"/>
</dbReference>
<accession>A0A4R5WKB2</accession>
<dbReference type="InterPro" id="IPR038063">
    <property type="entry name" value="Transpep_catalytic_dom"/>
</dbReference>
<evidence type="ECO:0000259" key="8">
    <source>
        <dbReference type="PROSITE" id="PS52029"/>
    </source>
</evidence>
<dbReference type="GO" id="GO:0016746">
    <property type="term" value="F:acyltransferase activity"/>
    <property type="evidence" value="ECO:0007669"/>
    <property type="project" value="UniProtKB-KW"/>
</dbReference>
<evidence type="ECO:0000256" key="3">
    <source>
        <dbReference type="ARBA" id="ARBA00022960"/>
    </source>
</evidence>
<keyword evidence="2" id="KW-0808">Transferase</keyword>
<evidence type="ECO:0000256" key="6">
    <source>
        <dbReference type="ARBA" id="ARBA00023316"/>
    </source>
</evidence>
<evidence type="ECO:0000256" key="4">
    <source>
        <dbReference type="ARBA" id="ARBA00022984"/>
    </source>
</evidence>